<evidence type="ECO:0000313" key="20">
    <source>
        <dbReference type="EMBL" id="KAL3780688.1"/>
    </source>
</evidence>
<dbReference type="EMBL" id="JALLPJ020000878">
    <property type="protein sequence ID" value="KAL3780688.1"/>
    <property type="molecule type" value="Genomic_DNA"/>
</dbReference>
<feature type="domain" description="V-SNARE coiled-coil homology" evidence="19">
    <location>
        <begin position="92"/>
        <end position="148"/>
    </location>
</feature>
<keyword evidence="5 17" id="KW-0812">Transmembrane</keyword>
<dbReference type="GO" id="GO:0033116">
    <property type="term" value="C:endoplasmic reticulum-Golgi intermediate compartment membrane"/>
    <property type="evidence" value="ECO:0007669"/>
    <property type="project" value="UniProtKB-SubCell"/>
</dbReference>
<dbReference type="Gene3D" id="3.30.450.50">
    <property type="entry name" value="Longin domain"/>
    <property type="match status" value="1"/>
</dbReference>
<comment type="caution">
    <text evidence="20">The sequence shown here is derived from an EMBL/GenBank/DDBJ whole genome shotgun (WGS) entry which is preliminary data.</text>
</comment>
<evidence type="ECO:0000256" key="16">
    <source>
        <dbReference type="PROSITE-ProRule" id="PRU00290"/>
    </source>
</evidence>
<evidence type="ECO:0000256" key="15">
    <source>
        <dbReference type="ARBA" id="ARBA00033315"/>
    </source>
</evidence>
<evidence type="ECO:0000256" key="13">
    <source>
        <dbReference type="ARBA" id="ARBA00024187"/>
    </source>
</evidence>
<keyword evidence="7" id="KW-0931">ER-Golgi transport</keyword>
<keyword evidence="9 17" id="KW-1133">Transmembrane helix</keyword>
<evidence type="ECO:0000256" key="12">
    <source>
        <dbReference type="ARBA" id="ARBA00023136"/>
    </source>
</evidence>
<protein>
    <recommendedName>
        <fullName evidence="14">Vesicle-trafficking protein SEC22b</fullName>
    </recommendedName>
    <alternativeName>
        <fullName evidence="15">SEC22 vesicle-trafficking protein homolog B</fullName>
    </alternativeName>
</protein>
<dbReference type="InterPro" id="IPR001388">
    <property type="entry name" value="Synaptobrevin-like"/>
</dbReference>
<feature type="transmembrane region" description="Helical" evidence="17">
    <location>
        <begin position="154"/>
        <end position="172"/>
    </location>
</feature>
<dbReference type="AlphaFoldDB" id="A0ABD3NYF2"/>
<organism evidence="20 21">
    <name type="scientific">Cyclotella atomus</name>
    <dbReference type="NCBI Taxonomy" id="382360"/>
    <lineage>
        <taxon>Eukaryota</taxon>
        <taxon>Sar</taxon>
        <taxon>Stramenopiles</taxon>
        <taxon>Ochrophyta</taxon>
        <taxon>Bacillariophyta</taxon>
        <taxon>Coscinodiscophyceae</taxon>
        <taxon>Thalassiosirophycidae</taxon>
        <taxon>Stephanodiscales</taxon>
        <taxon>Stephanodiscaceae</taxon>
        <taxon>Cyclotella</taxon>
    </lineage>
</organism>
<keyword evidence="12 17" id="KW-0472">Membrane</keyword>
<name>A0ABD3NYF2_9STRA</name>
<dbReference type="Proteomes" id="UP001530400">
    <property type="component" value="Unassembled WGS sequence"/>
</dbReference>
<evidence type="ECO:0000256" key="2">
    <source>
        <dbReference type="ARBA" id="ARBA00004394"/>
    </source>
</evidence>
<dbReference type="PROSITE" id="PS50892">
    <property type="entry name" value="V_SNARE"/>
    <property type="match status" value="1"/>
</dbReference>
<keyword evidence="4" id="KW-0813">Transport</keyword>
<comment type="similarity">
    <text evidence="3">Belongs to the synaptobrevin family.</text>
</comment>
<feature type="domain" description="Longin" evidence="18">
    <location>
        <begin position="1"/>
        <end position="77"/>
    </location>
</feature>
<dbReference type="GO" id="GO:0016192">
    <property type="term" value="P:vesicle-mediated transport"/>
    <property type="evidence" value="ECO:0007669"/>
    <property type="project" value="UniProtKB-KW"/>
</dbReference>
<evidence type="ECO:0000259" key="18">
    <source>
        <dbReference type="PROSITE" id="PS50859"/>
    </source>
</evidence>
<keyword evidence="6" id="KW-0256">Endoplasmic reticulum</keyword>
<evidence type="ECO:0000256" key="14">
    <source>
        <dbReference type="ARBA" id="ARBA00024248"/>
    </source>
</evidence>
<dbReference type="Gene3D" id="1.20.5.110">
    <property type="match status" value="1"/>
</dbReference>
<dbReference type="GO" id="GO:0005789">
    <property type="term" value="C:endoplasmic reticulum membrane"/>
    <property type="evidence" value="ECO:0007669"/>
    <property type="project" value="UniProtKB-SubCell"/>
</dbReference>
<dbReference type="InterPro" id="IPR011012">
    <property type="entry name" value="Longin-like_dom_sf"/>
</dbReference>
<evidence type="ECO:0000256" key="5">
    <source>
        <dbReference type="ARBA" id="ARBA00022692"/>
    </source>
</evidence>
<gene>
    <name evidence="20" type="ORF">ACHAWO_009395</name>
</gene>
<evidence type="ECO:0000256" key="9">
    <source>
        <dbReference type="ARBA" id="ARBA00022989"/>
    </source>
</evidence>
<keyword evidence="10" id="KW-0333">Golgi apparatus</keyword>
<keyword evidence="8" id="KW-0653">Protein transport</keyword>
<evidence type="ECO:0000259" key="19">
    <source>
        <dbReference type="PROSITE" id="PS50892"/>
    </source>
</evidence>
<dbReference type="CDD" id="cd15866">
    <property type="entry name" value="R-SNARE_SEC22"/>
    <property type="match status" value="1"/>
</dbReference>
<dbReference type="Pfam" id="PF00957">
    <property type="entry name" value="Synaptobrevin"/>
    <property type="match status" value="1"/>
</dbReference>
<dbReference type="SUPFAM" id="SSF64356">
    <property type="entry name" value="SNARE-like"/>
    <property type="match status" value="1"/>
</dbReference>
<evidence type="ECO:0000313" key="21">
    <source>
        <dbReference type="Proteomes" id="UP001530400"/>
    </source>
</evidence>
<sequence length="174" mass="20515">MSIDTNNNLIFHYLLRDTLCYLTLTEQSYPKRLAFLYLEEIADAFLESLANDHGDRWREAVDTTARPYAFIKFEQVIQRKRKDFIDPTSRQNTTKLNEDLADIQSIMRTNINEVLNRGEKLENVSNISNNLVAESKKFKWGAKKLSWQAMVNQYAPIVVMVVFVLFVLYMKFFW</sequence>
<dbReference type="InterPro" id="IPR042855">
    <property type="entry name" value="V_SNARE_CC"/>
</dbReference>
<dbReference type="Pfam" id="PF13774">
    <property type="entry name" value="Longin"/>
    <property type="match status" value="1"/>
</dbReference>
<evidence type="ECO:0000256" key="4">
    <source>
        <dbReference type="ARBA" id="ARBA00022448"/>
    </source>
</evidence>
<dbReference type="PRINTS" id="PR00219">
    <property type="entry name" value="SYNAPTOBREVN"/>
</dbReference>
<dbReference type="InterPro" id="IPR044565">
    <property type="entry name" value="Sec22"/>
</dbReference>
<evidence type="ECO:0000256" key="6">
    <source>
        <dbReference type="ARBA" id="ARBA00022824"/>
    </source>
</evidence>
<proteinExistence type="inferred from homology"/>
<dbReference type="SMART" id="SM01270">
    <property type="entry name" value="Longin"/>
    <property type="match status" value="1"/>
</dbReference>
<dbReference type="GO" id="GO:0015031">
    <property type="term" value="P:protein transport"/>
    <property type="evidence" value="ECO:0007669"/>
    <property type="project" value="UniProtKB-KW"/>
</dbReference>
<dbReference type="InterPro" id="IPR010908">
    <property type="entry name" value="Longin_dom"/>
</dbReference>
<evidence type="ECO:0000256" key="8">
    <source>
        <dbReference type="ARBA" id="ARBA00022927"/>
    </source>
</evidence>
<keyword evidence="11 16" id="KW-0175">Coiled coil</keyword>
<comment type="subcellular location">
    <subcellularLocation>
        <location evidence="1">Endoplasmic reticulum membrane</location>
        <topology evidence="1">Single-pass type IV membrane protein</topology>
    </subcellularLocation>
    <subcellularLocation>
        <location evidence="13">Endoplasmic reticulum-Golgi intermediate compartment membrane</location>
    </subcellularLocation>
    <subcellularLocation>
        <location evidence="2">Golgi apparatus membrane</location>
    </subcellularLocation>
</comment>
<evidence type="ECO:0000256" key="1">
    <source>
        <dbReference type="ARBA" id="ARBA00004163"/>
    </source>
</evidence>
<reference evidence="20 21" key="1">
    <citation type="submission" date="2024-10" db="EMBL/GenBank/DDBJ databases">
        <title>Updated reference genomes for cyclostephanoid diatoms.</title>
        <authorList>
            <person name="Roberts W.R."/>
            <person name="Alverson A.J."/>
        </authorList>
    </citation>
    <scope>NUCLEOTIDE SEQUENCE [LARGE SCALE GENOMIC DNA]</scope>
    <source>
        <strain evidence="20 21">AJA010-31</strain>
    </source>
</reference>
<evidence type="ECO:0000256" key="17">
    <source>
        <dbReference type="SAM" id="Phobius"/>
    </source>
</evidence>
<evidence type="ECO:0000256" key="7">
    <source>
        <dbReference type="ARBA" id="ARBA00022892"/>
    </source>
</evidence>
<evidence type="ECO:0000256" key="11">
    <source>
        <dbReference type="ARBA" id="ARBA00023054"/>
    </source>
</evidence>
<dbReference type="CDD" id="cd14824">
    <property type="entry name" value="Longin"/>
    <property type="match status" value="1"/>
</dbReference>
<dbReference type="PANTHER" id="PTHR45837">
    <property type="entry name" value="VESICLE-TRAFFICKING PROTEIN SEC22B"/>
    <property type="match status" value="1"/>
</dbReference>
<evidence type="ECO:0000256" key="10">
    <source>
        <dbReference type="ARBA" id="ARBA00023034"/>
    </source>
</evidence>
<evidence type="ECO:0000256" key="3">
    <source>
        <dbReference type="ARBA" id="ARBA00008025"/>
    </source>
</evidence>
<keyword evidence="21" id="KW-1185">Reference proteome</keyword>
<accession>A0ABD3NYF2</accession>
<dbReference type="GO" id="GO:0000139">
    <property type="term" value="C:Golgi membrane"/>
    <property type="evidence" value="ECO:0007669"/>
    <property type="project" value="UniProtKB-SubCell"/>
</dbReference>
<dbReference type="PROSITE" id="PS50859">
    <property type="entry name" value="LONGIN"/>
    <property type="match status" value="1"/>
</dbReference>
<dbReference type="SUPFAM" id="SSF58038">
    <property type="entry name" value="SNARE fusion complex"/>
    <property type="match status" value="1"/>
</dbReference>